<proteinExistence type="predicted"/>
<gene>
    <name evidence="5" type="ORF">DC366_06930</name>
</gene>
<dbReference type="GO" id="GO:0003677">
    <property type="term" value="F:DNA binding"/>
    <property type="evidence" value="ECO:0007669"/>
    <property type="project" value="UniProtKB-KW"/>
</dbReference>
<feature type="domain" description="HTH gntR-type" evidence="4">
    <location>
        <begin position="13"/>
        <end position="80"/>
    </location>
</feature>
<dbReference type="Gene3D" id="1.20.120.530">
    <property type="entry name" value="GntR ligand-binding domain-like"/>
    <property type="match status" value="1"/>
</dbReference>
<dbReference type="PRINTS" id="PR00035">
    <property type="entry name" value="HTHGNTR"/>
</dbReference>
<evidence type="ECO:0000256" key="1">
    <source>
        <dbReference type="ARBA" id="ARBA00023015"/>
    </source>
</evidence>
<dbReference type="Gene3D" id="1.10.10.10">
    <property type="entry name" value="Winged helix-like DNA-binding domain superfamily/Winged helix DNA-binding domain"/>
    <property type="match status" value="1"/>
</dbReference>
<dbReference type="OrthoDB" id="8155773at2"/>
<dbReference type="SUPFAM" id="SSF48008">
    <property type="entry name" value="GntR ligand-binding domain-like"/>
    <property type="match status" value="1"/>
</dbReference>
<evidence type="ECO:0000259" key="4">
    <source>
        <dbReference type="PROSITE" id="PS50949"/>
    </source>
</evidence>
<dbReference type="Pfam" id="PF07729">
    <property type="entry name" value="FCD"/>
    <property type="match status" value="1"/>
</dbReference>
<dbReference type="EMBL" id="QCYH01000003">
    <property type="protein sequence ID" value="PVA10626.1"/>
    <property type="molecule type" value="Genomic_DNA"/>
</dbReference>
<organism evidence="5 6">
    <name type="scientific">Pelagivirga sediminicola</name>
    <dbReference type="NCBI Taxonomy" id="2170575"/>
    <lineage>
        <taxon>Bacteria</taxon>
        <taxon>Pseudomonadati</taxon>
        <taxon>Pseudomonadota</taxon>
        <taxon>Alphaproteobacteria</taxon>
        <taxon>Rhodobacterales</taxon>
        <taxon>Paracoccaceae</taxon>
        <taxon>Pelagivirga</taxon>
    </lineage>
</organism>
<dbReference type="InterPro" id="IPR036390">
    <property type="entry name" value="WH_DNA-bd_sf"/>
</dbReference>
<dbReference type="InterPro" id="IPR011711">
    <property type="entry name" value="GntR_C"/>
</dbReference>
<dbReference type="AlphaFoldDB" id="A0A2T7G898"/>
<reference evidence="5 6" key="1">
    <citation type="submission" date="2018-04" db="EMBL/GenBank/DDBJ databases">
        <title>Pelagivirga bohaiensis gen. nov., sp. nov., a bacterium isolated from the Bohai Sea.</title>
        <authorList>
            <person name="Ji X."/>
        </authorList>
    </citation>
    <scope>NUCLEOTIDE SEQUENCE [LARGE SCALE GENOMIC DNA]</scope>
    <source>
        <strain evidence="5 6">BH-SD19</strain>
    </source>
</reference>
<keyword evidence="3" id="KW-0804">Transcription</keyword>
<keyword evidence="6" id="KW-1185">Reference proteome</keyword>
<keyword evidence="1" id="KW-0805">Transcription regulation</keyword>
<accession>A0A2T7G898</accession>
<dbReference type="Pfam" id="PF00392">
    <property type="entry name" value="GntR"/>
    <property type="match status" value="1"/>
</dbReference>
<dbReference type="CDD" id="cd07377">
    <property type="entry name" value="WHTH_GntR"/>
    <property type="match status" value="1"/>
</dbReference>
<protein>
    <submittedName>
        <fullName evidence="5">GntR family transcriptional regulator</fullName>
    </submittedName>
</protein>
<name>A0A2T7G898_9RHOB</name>
<dbReference type="GO" id="GO:0003700">
    <property type="term" value="F:DNA-binding transcription factor activity"/>
    <property type="evidence" value="ECO:0007669"/>
    <property type="project" value="InterPro"/>
</dbReference>
<dbReference type="PANTHER" id="PTHR43537:SF24">
    <property type="entry name" value="GLUCONATE OPERON TRANSCRIPTIONAL REPRESSOR"/>
    <property type="match status" value="1"/>
</dbReference>
<dbReference type="InterPro" id="IPR008920">
    <property type="entry name" value="TF_FadR/GntR_C"/>
</dbReference>
<dbReference type="Proteomes" id="UP000244446">
    <property type="component" value="Unassembled WGS sequence"/>
</dbReference>
<sequence>MAREFQIKVERPASLRSQLQNSLRNSILNGDFDPGDPLIERELCEASGVSRPILREALAHLEARGLIERLPSRGYAVSLPSRERISNIYEVRVALEGLAVRSFVERADAETLGQLQIRWQGLDRAFFSRDRATLRTATTEFYDILLEGCGNAEIRSALEPLLDRIAFLRTQTMLSPERRQASHTEMQALVEAISNRDAEKAAKISDQHIENARAAALSKLDDGQMK</sequence>
<evidence type="ECO:0000256" key="3">
    <source>
        <dbReference type="ARBA" id="ARBA00023163"/>
    </source>
</evidence>
<dbReference type="PROSITE" id="PS50949">
    <property type="entry name" value="HTH_GNTR"/>
    <property type="match status" value="1"/>
</dbReference>
<dbReference type="SMART" id="SM00345">
    <property type="entry name" value="HTH_GNTR"/>
    <property type="match status" value="1"/>
</dbReference>
<dbReference type="RefSeq" id="WP_108691485.1">
    <property type="nucleotide sequence ID" value="NZ_QCYH01000003.1"/>
</dbReference>
<dbReference type="InterPro" id="IPR036388">
    <property type="entry name" value="WH-like_DNA-bd_sf"/>
</dbReference>
<evidence type="ECO:0000313" key="6">
    <source>
        <dbReference type="Proteomes" id="UP000244446"/>
    </source>
</evidence>
<evidence type="ECO:0000313" key="5">
    <source>
        <dbReference type="EMBL" id="PVA10626.1"/>
    </source>
</evidence>
<evidence type="ECO:0000256" key="2">
    <source>
        <dbReference type="ARBA" id="ARBA00023125"/>
    </source>
</evidence>
<comment type="caution">
    <text evidence="5">The sequence shown here is derived from an EMBL/GenBank/DDBJ whole genome shotgun (WGS) entry which is preliminary data.</text>
</comment>
<dbReference type="InterPro" id="IPR000524">
    <property type="entry name" value="Tscrpt_reg_HTH_GntR"/>
</dbReference>
<dbReference type="SUPFAM" id="SSF46785">
    <property type="entry name" value="Winged helix' DNA-binding domain"/>
    <property type="match status" value="1"/>
</dbReference>
<dbReference type="PANTHER" id="PTHR43537">
    <property type="entry name" value="TRANSCRIPTIONAL REGULATOR, GNTR FAMILY"/>
    <property type="match status" value="1"/>
</dbReference>
<dbReference type="SMART" id="SM00895">
    <property type="entry name" value="FCD"/>
    <property type="match status" value="1"/>
</dbReference>
<keyword evidence="2" id="KW-0238">DNA-binding</keyword>